<evidence type="ECO:0000256" key="10">
    <source>
        <dbReference type="ARBA" id="ARBA00023098"/>
    </source>
</evidence>
<comment type="caution">
    <text evidence="14">The sequence shown here is derived from an EMBL/GenBank/DDBJ whole genome shotgun (WGS) entry which is preliminary data.</text>
</comment>
<feature type="domain" description="EamA" evidence="13">
    <location>
        <begin position="37"/>
        <end position="117"/>
    </location>
</feature>
<comment type="similarity">
    <text evidence="2">Belongs to the EamA transporter family.</text>
</comment>
<evidence type="ECO:0000256" key="8">
    <source>
        <dbReference type="ARBA" id="ARBA00022985"/>
    </source>
</evidence>
<feature type="transmembrane region" description="Helical" evidence="12">
    <location>
        <begin position="74"/>
        <end position="94"/>
    </location>
</feature>
<dbReference type="GO" id="GO:0009103">
    <property type="term" value="P:lipopolysaccharide biosynthetic process"/>
    <property type="evidence" value="ECO:0007669"/>
    <property type="project" value="UniProtKB-KW"/>
</dbReference>
<evidence type="ECO:0000256" key="12">
    <source>
        <dbReference type="SAM" id="Phobius"/>
    </source>
</evidence>
<keyword evidence="10" id="KW-0443">Lipid metabolism</keyword>
<dbReference type="EMBL" id="MEUG01000001">
    <property type="protein sequence ID" value="OGC28382.1"/>
    <property type="molecule type" value="Genomic_DNA"/>
</dbReference>
<evidence type="ECO:0000313" key="15">
    <source>
        <dbReference type="Proteomes" id="UP000178602"/>
    </source>
</evidence>
<dbReference type="InterPro" id="IPR000620">
    <property type="entry name" value="EamA_dom"/>
</dbReference>
<dbReference type="Pfam" id="PF00892">
    <property type="entry name" value="EamA"/>
    <property type="match status" value="1"/>
</dbReference>
<proteinExistence type="inferred from homology"/>
<dbReference type="PANTHER" id="PTHR30561">
    <property type="entry name" value="SMR FAMILY PROTON-DEPENDENT DRUG EFFLUX TRANSPORTER SUGE"/>
    <property type="match status" value="1"/>
</dbReference>
<feature type="transmembrane region" description="Helical" evidence="12">
    <location>
        <begin position="100"/>
        <end position="117"/>
    </location>
</feature>
<evidence type="ECO:0000256" key="9">
    <source>
        <dbReference type="ARBA" id="ARBA00022989"/>
    </source>
</evidence>
<evidence type="ECO:0000256" key="5">
    <source>
        <dbReference type="ARBA" id="ARBA00022519"/>
    </source>
</evidence>
<keyword evidence="4" id="KW-0444">Lipid biosynthesis</keyword>
<sequence>MSNYLILIVSVLLAVTGQLMMKKGMVVFGAFPFNQLLVKLIPIFMNPWVFFGFVCFGLSSIFWLVVLSRLPLSLVYPMVSVAYVLVALASMLFFREPVSLVRWIGIAVIVAGVVLISRS</sequence>
<dbReference type="GO" id="GO:0022857">
    <property type="term" value="F:transmembrane transporter activity"/>
    <property type="evidence" value="ECO:0007669"/>
    <property type="project" value="InterPro"/>
</dbReference>
<evidence type="ECO:0000256" key="6">
    <source>
        <dbReference type="ARBA" id="ARBA00022556"/>
    </source>
</evidence>
<dbReference type="InterPro" id="IPR000390">
    <property type="entry name" value="Small_drug/metabolite_transptr"/>
</dbReference>
<protein>
    <recommendedName>
        <fullName evidence="13">EamA domain-containing protein</fullName>
    </recommendedName>
</protein>
<gene>
    <name evidence="14" type="ORF">A3K49_05325</name>
</gene>
<evidence type="ECO:0000256" key="7">
    <source>
        <dbReference type="ARBA" id="ARBA00022692"/>
    </source>
</evidence>
<evidence type="ECO:0000256" key="2">
    <source>
        <dbReference type="ARBA" id="ARBA00007362"/>
    </source>
</evidence>
<dbReference type="SUPFAM" id="SSF103481">
    <property type="entry name" value="Multidrug resistance efflux transporter EmrE"/>
    <property type="match status" value="1"/>
</dbReference>
<keyword evidence="3" id="KW-1003">Cell membrane</keyword>
<evidence type="ECO:0000256" key="3">
    <source>
        <dbReference type="ARBA" id="ARBA00022475"/>
    </source>
</evidence>
<keyword evidence="5" id="KW-0997">Cell inner membrane</keyword>
<dbReference type="PANTHER" id="PTHR30561:SF9">
    <property type="entry name" value="4-AMINO-4-DEOXY-L-ARABINOSE-PHOSPHOUNDECAPRENOL FLIPPASE SUBUNIT ARNF-RELATED"/>
    <property type="match status" value="1"/>
</dbReference>
<accession>A0A1F4T6L8</accession>
<feature type="transmembrane region" description="Helical" evidence="12">
    <location>
        <begin position="45"/>
        <end position="67"/>
    </location>
</feature>
<evidence type="ECO:0000313" key="14">
    <source>
        <dbReference type="EMBL" id="OGC28382.1"/>
    </source>
</evidence>
<evidence type="ECO:0000259" key="13">
    <source>
        <dbReference type="Pfam" id="PF00892"/>
    </source>
</evidence>
<keyword evidence="9 12" id="KW-1133">Transmembrane helix</keyword>
<keyword evidence="7 12" id="KW-0812">Transmembrane</keyword>
<keyword evidence="8" id="KW-0448">Lipopolysaccharide biosynthesis</keyword>
<evidence type="ECO:0000256" key="4">
    <source>
        <dbReference type="ARBA" id="ARBA00022516"/>
    </source>
</evidence>
<dbReference type="GO" id="GO:0005886">
    <property type="term" value="C:plasma membrane"/>
    <property type="evidence" value="ECO:0007669"/>
    <property type="project" value="UniProtKB-SubCell"/>
</dbReference>
<dbReference type="InterPro" id="IPR037185">
    <property type="entry name" value="EmrE-like"/>
</dbReference>
<keyword evidence="11 12" id="KW-0472">Membrane</keyword>
<name>A0A1F4T6L8_UNCSA</name>
<keyword evidence="6" id="KW-0441">Lipid A biosynthesis</keyword>
<evidence type="ECO:0000256" key="11">
    <source>
        <dbReference type="ARBA" id="ARBA00023136"/>
    </source>
</evidence>
<evidence type="ECO:0000256" key="1">
    <source>
        <dbReference type="ARBA" id="ARBA00004651"/>
    </source>
</evidence>
<organism evidence="14 15">
    <name type="scientific">candidate division WOR-1 bacterium RIFOXYC12_FULL_54_18</name>
    <dbReference type="NCBI Taxonomy" id="1802584"/>
    <lineage>
        <taxon>Bacteria</taxon>
        <taxon>Bacillati</taxon>
        <taxon>Saganbacteria</taxon>
    </lineage>
</organism>
<dbReference type="Proteomes" id="UP000178602">
    <property type="component" value="Unassembled WGS sequence"/>
</dbReference>
<dbReference type="AlphaFoldDB" id="A0A1F4T6L8"/>
<reference evidence="14 15" key="1">
    <citation type="journal article" date="2016" name="Nat. Commun.">
        <title>Thousands of microbial genomes shed light on interconnected biogeochemical processes in an aquifer system.</title>
        <authorList>
            <person name="Anantharaman K."/>
            <person name="Brown C.T."/>
            <person name="Hug L.A."/>
            <person name="Sharon I."/>
            <person name="Castelle C.J."/>
            <person name="Probst A.J."/>
            <person name="Thomas B.C."/>
            <person name="Singh A."/>
            <person name="Wilkins M.J."/>
            <person name="Karaoz U."/>
            <person name="Brodie E.L."/>
            <person name="Williams K.H."/>
            <person name="Hubbard S.S."/>
            <person name="Banfield J.F."/>
        </authorList>
    </citation>
    <scope>NUCLEOTIDE SEQUENCE [LARGE SCALE GENOMIC DNA]</scope>
</reference>
<comment type="subcellular location">
    <subcellularLocation>
        <location evidence="1">Cell membrane</location>
        <topology evidence="1">Multi-pass membrane protein</topology>
    </subcellularLocation>
</comment>
<dbReference type="Gene3D" id="1.10.3730.20">
    <property type="match status" value="1"/>
</dbReference>